<dbReference type="GO" id="GO:0004777">
    <property type="term" value="F:succinate-semialdehyde dehydrogenase (NAD+) activity"/>
    <property type="evidence" value="ECO:0007669"/>
    <property type="project" value="TreeGrafter"/>
</dbReference>
<dbReference type="InterPro" id="IPR016163">
    <property type="entry name" value="Ald_DH_C"/>
</dbReference>
<sequence length="595" mass="63436">MTPAPPLNLNDPSLFVTEGLVAGKWRPGAEGKTFSVTEPSSGQELARCADLGLPDFIEAIDAAHKGYKEFSASTTAKERGVLLRKWNDLILSNVDDLALILSSENGKILSEAKGEVLYAASFVAWFAEEATRSYGDTIPSSFHNSVVMTFKEPVGVCSLITPWNFPAAMITRKAAPALAAGCSVVIKPPSETPFTALTLAKLALDTGLPSPCIHVIPTKDRSAATKLATNPKVSKLSFTGSTNVSKMLIKLAAGTIKKVSMELGGNTPLVVFDSANLDLAVKGAMISKFRATGQTCVYANRIFIQSGLVDEFSKRLIDKVKKLKLGKGTAKGTTQGPLVNAAAVSKVDKHVHDALGKGAKLLTGGKYPIDAKGFFYEPTVLVGATNEMMVARDETFGPLAAIFPFDTEEQVIDLANDTEFGLAGYFFSKDIGQIMRVAQALECGMIGVNTGLISAAESPFGGIKESGVGREGSKYGLAEFQNIKTVALHSEGLYVGLPSFEQKGLTALVTGVNGSSGQNMLRVLAKNPDRWSKIYALSRRPPQGLFDAPHIQSVALDFLSGTDNIRATLQANNITKVDYVFFFTYKESSGPEGKL</sequence>
<dbReference type="Gene3D" id="3.40.50.720">
    <property type="entry name" value="NAD(P)-binding Rossmann-like Domain"/>
    <property type="match status" value="1"/>
</dbReference>
<comment type="catalytic activity">
    <reaction evidence="4">
        <text>succinate semialdehyde + NADP(+) + H2O = succinate + NADPH + 2 H(+)</text>
        <dbReference type="Rhea" id="RHEA:13213"/>
        <dbReference type="ChEBI" id="CHEBI:15377"/>
        <dbReference type="ChEBI" id="CHEBI:15378"/>
        <dbReference type="ChEBI" id="CHEBI:30031"/>
        <dbReference type="ChEBI" id="CHEBI:57706"/>
        <dbReference type="ChEBI" id="CHEBI:57783"/>
        <dbReference type="ChEBI" id="CHEBI:58349"/>
        <dbReference type="EC" id="1.2.1.16"/>
    </reaction>
</comment>
<dbReference type="InterPro" id="IPR016162">
    <property type="entry name" value="Ald_DH_N"/>
</dbReference>
<evidence type="ECO:0000313" key="9">
    <source>
        <dbReference type="Proteomes" id="UP000827133"/>
    </source>
</evidence>
<dbReference type="AlphaFoldDB" id="A0A9P8DEV4"/>
<comment type="caution">
    <text evidence="8">The sequence shown here is derived from an EMBL/GenBank/DDBJ whole genome shotgun (WGS) entry which is preliminary data.</text>
</comment>
<comment type="similarity">
    <text evidence="2">Belongs to the aldehyde dehydrogenase family.</text>
</comment>
<name>A0A9P8DEV4_9HYPO</name>
<protein>
    <recommendedName>
        <fullName evidence="6">succinate-semialdehyde dehydrogenase [NAD(P)(+)]</fullName>
        <ecNumber evidence="6">1.2.1.16</ecNumber>
    </recommendedName>
</protein>
<keyword evidence="9" id="KW-1185">Reference proteome</keyword>
<dbReference type="PANTHER" id="PTHR43353">
    <property type="entry name" value="SUCCINATE-SEMIALDEHYDE DEHYDROGENASE, MITOCHONDRIAL"/>
    <property type="match status" value="1"/>
</dbReference>
<evidence type="ECO:0000256" key="5">
    <source>
        <dbReference type="ARBA" id="ARBA00052698"/>
    </source>
</evidence>
<keyword evidence="3" id="KW-0560">Oxidoreductase</keyword>
<dbReference type="Proteomes" id="UP000827133">
    <property type="component" value="Unassembled WGS sequence"/>
</dbReference>
<gene>
    <name evidence="8" type="ORF">J7337_006374</name>
</gene>
<dbReference type="Gene3D" id="3.40.605.10">
    <property type="entry name" value="Aldehyde Dehydrogenase, Chain A, domain 1"/>
    <property type="match status" value="1"/>
</dbReference>
<dbReference type="Gene3D" id="3.40.309.10">
    <property type="entry name" value="Aldehyde Dehydrogenase, Chain A, domain 2"/>
    <property type="match status" value="1"/>
</dbReference>
<dbReference type="KEGG" id="fmu:J7337_006374"/>
<comment type="pathway">
    <text evidence="1">Amino-acid degradation; 4-aminobutanoate degradation.</text>
</comment>
<dbReference type="PANTHER" id="PTHR43353:SF5">
    <property type="entry name" value="SUCCINATE-SEMIALDEHYDE DEHYDROGENASE, MITOCHONDRIAL"/>
    <property type="match status" value="1"/>
</dbReference>
<dbReference type="FunFam" id="3.40.309.10:FF:000004">
    <property type="entry name" value="Succinate-semialdehyde dehydrogenase I"/>
    <property type="match status" value="1"/>
</dbReference>
<evidence type="ECO:0000256" key="4">
    <source>
        <dbReference type="ARBA" id="ARBA00050387"/>
    </source>
</evidence>
<evidence type="ECO:0000256" key="6">
    <source>
        <dbReference type="ARBA" id="ARBA00067047"/>
    </source>
</evidence>
<dbReference type="EMBL" id="JAHBCI010000005">
    <property type="protein sequence ID" value="KAG9500695.1"/>
    <property type="molecule type" value="Genomic_DNA"/>
</dbReference>
<proteinExistence type="inferred from homology"/>
<evidence type="ECO:0000256" key="3">
    <source>
        <dbReference type="ARBA" id="ARBA00023002"/>
    </source>
</evidence>
<dbReference type="RefSeq" id="XP_044679695.1">
    <property type="nucleotide sequence ID" value="XM_044824038.1"/>
</dbReference>
<evidence type="ECO:0000313" key="8">
    <source>
        <dbReference type="EMBL" id="KAG9500695.1"/>
    </source>
</evidence>
<dbReference type="FunFam" id="3.40.605.10:FF:000005">
    <property type="entry name" value="Succinate-semialdehyde dehydrogenase I"/>
    <property type="match status" value="1"/>
</dbReference>
<dbReference type="CDD" id="cd07103">
    <property type="entry name" value="ALDH_F5_SSADH_GabD"/>
    <property type="match status" value="1"/>
</dbReference>
<dbReference type="EC" id="1.2.1.16" evidence="6"/>
<dbReference type="InterPro" id="IPR016161">
    <property type="entry name" value="Ald_DH/histidinol_DH"/>
</dbReference>
<dbReference type="Pfam" id="PF00171">
    <property type="entry name" value="Aldedh"/>
    <property type="match status" value="1"/>
</dbReference>
<evidence type="ECO:0000256" key="1">
    <source>
        <dbReference type="ARBA" id="ARBA00005176"/>
    </source>
</evidence>
<evidence type="ECO:0000256" key="2">
    <source>
        <dbReference type="ARBA" id="ARBA00009986"/>
    </source>
</evidence>
<reference evidence="8" key="1">
    <citation type="journal article" date="2021" name="Mol. Plant Microbe Interact.">
        <title>Telomere to telomere genome assembly of Fusarium musae F31, causal agent of crown rot disease of banana.</title>
        <authorList>
            <person name="Degradi L."/>
            <person name="Tava V."/>
            <person name="Kunova A."/>
            <person name="Cortesi P."/>
            <person name="Saracchi M."/>
            <person name="Pasquali M."/>
        </authorList>
    </citation>
    <scope>NUCLEOTIDE SEQUENCE</scope>
    <source>
        <strain evidence="8">F31</strain>
    </source>
</reference>
<dbReference type="InterPro" id="IPR050740">
    <property type="entry name" value="Aldehyde_DH_Superfamily"/>
</dbReference>
<comment type="catalytic activity">
    <reaction evidence="5">
        <text>succinate semialdehyde + NAD(+) + H2O = succinate + NADH + 2 H(+)</text>
        <dbReference type="Rhea" id="RHEA:13217"/>
        <dbReference type="ChEBI" id="CHEBI:15377"/>
        <dbReference type="ChEBI" id="CHEBI:15378"/>
        <dbReference type="ChEBI" id="CHEBI:30031"/>
        <dbReference type="ChEBI" id="CHEBI:57540"/>
        <dbReference type="ChEBI" id="CHEBI:57706"/>
        <dbReference type="ChEBI" id="CHEBI:57945"/>
        <dbReference type="EC" id="1.2.1.16"/>
    </reaction>
</comment>
<dbReference type="GO" id="GO:0009450">
    <property type="term" value="P:gamma-aminobutyric acid catabolic process"/>
    <property type="evidence" value="ECO:0007669"/>
    <property type="project" value="TreeGrafter"/>
</dbReference>
<organism evidence="8 9">
    <name type="scientific">Fusarium musae</name>
    <dbReference type="NCBI Taxonomy" id="1042133"/>
    <lineage>
        <taxon>Eukaryota</taxon>
        <taxon>Fungi</taxon>
        <taxon>Dikarya</taxon>
        <taxon>Ascomycota</taxon>
        <taxon>Pezizomycotina</taxon>
        <taxon>Sordariomycetes</taxon>
        <taxon>Hypocreomycetidae</taxon>
        <taxon>Hypocreales</taxon>
        <taxon>Nectriaceae</taxon>
        <taxon>Fusarium</taxon>
    </lineage>
</organism>
<dbReference type="InterPro" id="IPR036291">
    <property type="entry name" value="NAD(P)-bd_dom_sf"/>
</dbReference>
<dbReference type="SUPFAM" id="SSF53720">
    <property type="entry name" value="ALDH-like"/>
    <property type="match status" value="1"/>
</dbReference>
<dbReference type="SUPFAM" id="SSF51735">
    <property type="entry name" value="NAD(P)-binding Rossmann-fold domains"/>
    <property type="match status" value="1"/>
</dbReference>
<evidence type="ECO:0000259" key="7">
    <source>
        <dbReference type="Pfam" id="PF00171"/>
    </source>
</evidence>
<feature type="domain" description="Aldehyde dehydrogenase" evidence="7">
    <location>
        <begin position="25"/>
        <end position="486"/>
    </location>
</feature>
<dbReference type="GeneID" id="68314230"/>
<dbReference type="InterPro" id="IPR015590">
    <property type="entry name" value="Aldehyde_DH_dom"/>
</dbReference>
<accession>A0A9P8DEV4</accession>